<organism evidence="1 2">
    <name type="scientific">Pyrodictium delaneyi</name>
    <dbReference type="NCBI Taxonomy" id="1273541"/>
    <lineage>
        <taxon>Archaea</taxon>
        <taxon>Thermoproteota</taxon>
        <taxon>Thermoprotei</taxon>
        <taxon>Desulfurococcales</taxon>
        <taxon>Pyrodictiaceae</taxon>
        <taxon>Pyrodictium</taxon>
    </lineage>
</organism>
<sequence length="241" mass="27195">MALLHPVIRVMDYKRLVNRGRLRVRGLIVLEEKLDGYLLVAYGGRVYTGSGRRAPQWLINALAQAGVGLDAAPPAHLLYIEVYGRCLSPGGFHRGDQRCYNAALVDVARLPAYAGIRDAPLLARTLSIRERMDIAERTGLVHPRYIVLDAEKSPSPGKLLEWLECFRGREGYVMKLYSEYGHRLPPDYGAKLRGLLEVKVKHSYRGIRGLGARGRLHSLMAVDDTSVDPWRRRSMQQCFSR</sequence>
<evidence type="ECO:0008006" key="3">
    <source>
        <dbReference type="Google" id="ProtNLM"/>
    </source>
</evidence>
<dbReference type="AlphaFoldDB" id="A0A833EB73"/>
<name>A0A833EB73_9CREN</name>
<reference evidence="1" key="1">
    <citation type="journal article" date="2020" name="ISME J.">
        <title>Gammaproteobacteria mediating utilization of methyl-, sulfur- and petroleum organic compounds in deep ocean hydrothermal plumes.</title>
        <authorList>
            <person name="Zhou Z."/>
            <person name="Liu Y."/>
            <person name="Pan J."/>
            <person name="Cron B.R."/>
            <person name="Toner B.M."/>
            <person name="Anantharaman K."/>
            <person name="Breier J.A."/>
            <person name="Dick G.J."/>
            <person name="Li M."/>
        </authorList>
    </citation>
    <scope>NUCLEOTIDE SEQUENCE</scope>
    <source>
        <strain evidence="1">SZUA-1523</strain>
    </source>
</reference>
<accession>A0A833EB73</accession>
<evidence type="ECO:0000313" key="1">
    <source>
        <dbReference type="EMBL" id="HIQ23973.1"/>
    </source>
</evidence>
<comment type="caution">
    <text evidence="1">The sequence shown here is derived from an EMBL/GenBank/DDBJ whole genome shotgun (WGS) entry which is preliminary data.</text>
</comment>
<evidence type="ECO:0000313" key="2">
    <source>
        <dbReference type="Proteomes" id="UP000600071"/>
    </source>
</evidence>
<dbReference type="EMBL" id="DQVR01000062">
    <property type="protein sequence ID" value="HIQ23973.1"/>
    <property type="molecule type" value="Genomic_DNA"/>
</dbReference>
<proteinExistence type="predicted"/>
<protein>
    <recommendedName>
        <fullName evidence="3">RNA ligase domain-containing protein</fullName>
    </recommendedName>
</protein>
<gene>
    <name evidence="1" type="ORF">EYH50_02875</name>
</gene>
<dbReference type="Proteomes" id="UP000600071">
    <property type="component" value="Unassembled WGS sequence"/>
</dbReference>